<dbReference type="Pfam" id="PF03370">
    <property type="entry name" value="CBM_21"/>
    <property type="match status" value="2"/>
</dbReference>
<dbReference type="GO" id="GO:0000164">
    <property type="term" value="C:protein phosphatase type 1 complex"/>
    <property type="evidence" value="ECO:0007669"/>
    <property type="project" value="TreeGrafter"/>
</dbReference>
<evidence type="ECO:0000256" key="1">
    <source>
        <dbReference type="SAM" id="SignalP"/>
    </source>
</evidence>
<dbReference type="Gene3D" id="2.60.40.2440">
    <property type="entry name" value="Carbohydrate binding type-21 domain"/>
    <property type="match status" value="2"/>
</dbReference>
<dbReference type="InterPro" id="IPR038175">
    <property type="entry name" value="CBM21_dom_sf"/>
</dbReference>
<sequence length="261" mass="30090">MKRKYFRNLLTCMICFILAFNVGSLSISAQTTNDNVQLYSAKLETGSVSGDMMIGNVYYSTGIIYIKDLGVSKNVSVHYTYNGNDWYDQPAVYVKTLSDGSEVWRYRTPNQRFMGCRYTKCNCKFAVKYEVGGNTYWDNNNGNDYFIERGKDSYYSPIVLSKSVLTLDNIWCLSGNKHSLNICLKNLGYDKTVKVRYSNDNWQSYKESLASYKNTNANGIENWTTIIDVEGDFEFCIGYAVNGVTYWDNNFELNYRLYNIN</sequence>
<dbReference type="KEGG" id="vgu:HYG85_15915"/>
<dbReference type="GO" id="GO:0008157">
    <property type="term" value="F:protein phosphatase 1 binding"/>
    <property type="evidence" value="ECO:0007669"/>
    <property type="project" value="TreeGrafter"/>
</dbReference>
<dbReference type="RefSeq" id="WP_212690483.1">
    <property type="nucleotide sequence ID" value="NZ_CP058561.1"/>
</dbReference>
<gene>
    <name evidence="3" type="ORF">HYG85_15915</name>
</gene>
<reference evidence="3 4" key="1">
    <citation type="submission" date="2020-07" db="EMBL/GenBank/DDBJ databases">
        <title>Vallitalea guaymasensis genome.</title>
        <authorList>
            <person name="Postec A."/>
        </authorList>
    </citation>
    <scope>NUCLEOTIDE SEQUENCE [LARGE SCALE GENOMIC DNA]</scope>
    <source>
        <strain evidence="3 4">Ra1766G1</strain>
    </source>
</reference>
<dbReference type="Proteomes" id="UP000677305">
    <property type="component" value="Chromosome"/>
</dbReference>
<name>A0A8J8MCC7_9FIRM</name>
<evidence type="ECO:0000313" key="4">
    <source>
        <dbReference type="Proteomes" id="UP000677305"/>
    </source>
</evidence>
<dbReference type="PANTHER" id="PTHR12307:SF36">
    <property type="entry name" value="GLYCOGEN-BINDING SUBUNIT 76A"/>
    <property type="match status" value="1"/>
</dbReference>
<feature type="chain" id="PRO_5035232890" description="CBM21 domain-containing protein" evidence="1">
    <location>
        <begin position="30"/>
        <end position="261"/>
    </location>
</feature>
<keyword evidence="4" id="KW-1185">Reference proteome</keyword>
<dbReference type="EMBL" id="CP058561">
    <property type="protein sequence ID" value="QUH30306.1"/>
    <property type="molecule type" value="Genomic_DNA"/>
</dbReference>
<protein>
    <recommendedName>
        <fullName evidence="2">CBM21 domain-containing protein</fullName>
    </recommendedName>
</protein>
<dbReference type="InterPro" id="IPR050782">
    <property type="entry name" value="PP1_regulatory_subunit_3"/>
</dbReference>
<keyword evidence="1" id="KW-0732">Signal</keyword>
<feature type="signal peptide" evidence="1">
    <location>
        <begin position="1"/>
        <end position="29"/>
    </location>
</feature>
<dbReference type="PANTHER" id="PTHR12307">
    <property type="entry name" value="PROTEIN PHOSPHATASE 1 REGULATORY SUBUNIT"/>
    <property type="match status" value="1"/>
</dbReference>
<dbReference type="AlphaFoldDB" id="A0A8J8MCC7"/>
<dbReference type="InterPro" id="IPR005036">
    <property type="entry name" value="CBM21_dom"/>
</dbReference>
<accession>A0A8J8MCC7</accession>
<evidence type="ECO:0000259" key="2">
    <source>
        <dbReference type="PROSITE" id="PS51159"/>
    </source>
</evidence>
<proteinExistence type="predicted"/>
<organism evidence="3 4">
    <name type="scientific">Vallitalea guaymasensis</name>
    <dbReference type="NCBI Taxonomy" id="1185412"/>
    <lineage>
        <taxon>Bacteria</taxon>
        <taxon>Bacillati</taxon>
        <taxon>Bacillota</taxon>
        <taxon>Clostridia</taxon>
        <taxon>Lachnospirales</taxon>
        <taxon>Vallitaleaceae</taxon>
        <taxon>Vallitalea</taxon>
    </lineage>
</organism>
<feature type="domain" description="CBM21" evidence="2">
    <location>
        <begin position="40"/>
        <end position="148"/>
    </location>
</feature>
<evidence type="ECO:0000313" key="3">
    <source>
        <dbReference type="EMBL" id="QUH30306.1"/>
    </source>
</evidence>
<dbReference type="PROSITE" id="PS51159">
    <property type="entry name" value="CBM21"/>
    <property type="match status" value="2"/>
</dbReference>
<feature type="domain" description="CBM21" evidence="2">
    <location>
        <begin position="157"/>
        <end position="258"/>
    </location>
</feature>